<dbReference type="AlphaFoldDB" id="A0AAD7KS36"/>
<evidence type="ECO:0000313" key="4">
    <source>
        <dbReference type="Proteomes" id="UP001163823"/>
    </source>
</evidence>
<feature type="compositionally biased region" description="Basic residues" evidence="1">
    <location>
        <begin position="205"/>
        <end position="215"/>
    </location>
</feature>
<organism evidence="3 4">
    <name type="scientific">Quillaja saponaria</name>
    <name type="common">Soap bark tree</name>
    <dbReference type="NCBI Taxonomy" id="32244"/>
    <lineage>
        <taxon>Eukaryota</taxon>
        <taxon>Viridiplantae</taxon>
        <taxon>Streptophyta</taxon>
        <taxon>Embryophyta</taxon>
        <taxon>Tracheophyta</taxon>
        <taxon>Spermatophyta</taxon>
        <taxon>Magnoliopsida</taxon>
        <taxon>eudicotyledons</taxon>
        <taxon>Gunneridae</taxon>
        <taxon>Pentapetalae</taxon>
        <taxon>rosids</taxon>
        <taxon>fabids</taxon>
        <taxon>Fabales</taxon>
        <taxon>Quillajaceae</taxon>
        <taxon>Quillaja</taxon>
    </lineage>
</organism>
<proteinExistence type="predicted"/>
<feature type="signal peptide" evidence="2">
    <location>
        <begin position="1"/>
        <end position="20"/>
    </location>
</feature>
<comment type="caution">
    <text evidence="3">The sequence shown here is derived from an EMBL/GenBank/DDBJ whole genome shotgun (WGS) entry which is preliminary data.</text>
</comment>
<gene>
    <name evidence="3" type="ORF">O6P43_034332</name>
</gene>
<name>A0AAD7KS36_QUISA</name>
<dbReference type="KEGG" id="qsa:O6P43_034332"/>
<evidence type="ECO:0000256" key="1">
    <source>
        <dbReference type="SAM" id="MobiDB-lite"/>
    </source>
</evidence>
<dbReference type="EMBL" id="JARAOO010000014">
    <property type="protein sequence ID" value="KAJ7945033.1"/>
    <property type="molecule type" value="Genomic_DNA"/>
</dbReference>
<feature type="region of interest" description="Disordered" evidence="1">
    <location>
        <begin position="200"/>
        <end position="221"/>
    </location>
</feature>
<evidence type="ECO:0000256" key="2">
    <source>
        <dbReference type="SAM" id="SignalP"/>
    </source>
</evidence>
<accession>A0AAD7KS36</accession>
<feature type="chain" id="PRO_5042074335" evidence="2">
    <location>
        <begin position="21"/>
        <end position="247"/>
    </location>
</feature>
<sequence length="247" mass="28601">MAKLAASFSVLLFLFVLSYARNPGDIPLKDFVSSDPLLEPKTNPATAKTILLPSENPDSEAATVIEWEPESSNSKNFELDAGLESLEASTESSEASKSVPLTVISFRPINRQIPRRSLPLWVRRGHRCHRIHNSKPWGPRLPRREIPYGNDMIMKDGEDRGFDKFDPMFRDGVRQIPARWEKFRHGGPRFSFVHDMERKEDNEKGHHHHHHHHHHDHEEGWEFERVEHHHGGGGGFLKRIRKFLTHF</sequence>
<reference evidence="3" key="1">
    <citation type="journal article" date="2023" name="Science">
        <title>Elucidation of the pathway for biosynthesis of saponin adjuvants from the soapbark tree.</title>
        <authorList>
            <person name="Reed J."/>
            <person name="Orme A."/>
            <person name="El-Demerdash A."/>
            <person name="Owen C."/>
            <person name="Martin L.B.B."/>
            <person name="Misra R.C."/>
            <person name="Kikuchi S."/>
            <person name="Rejzek M."/>
            <person name="Martin A.C."/>
            <person name="Harkess A."/>
            <person name="Leebens-Mack J."/>
            <person name="Louveau T."/>
            <person name="Stephenson M.J."/>
            <person name="Osbourn A."/>
        </authorList>
    </citation>
    <scope>NUCLEOTIDE SEQUENCE</scope>
    <source>
        <strain evidence="3">S10</strain>
    </source>
</reference>
<keyword evidence="4" id="KW-1185">Reference proteome</keyword>
<dbReference type="Proteomes" id="UP001163823">
    <property type="component" value="Chromosome 14"/>
</dbReference>
<protein>
    <submittedName>
        <fullName evidence="3">Myb-related protein like</fullName>
    </submittedName>
</protein>
<evidence type="ECO:0000313" key="3">
    <source>
        <dbReference type="EMBL" id="KAJ7945033.1"/>
    </source>
</evidence>
<keyword evidence="2" id="KW-0732">Signal</keyword>